<dbReference type="InterPro" id="IPR007111">
    <property type="entry name" value="NACHT_NTPase"/>
</dbReference>
<name>A0ABM4B3M9_HYDVU</name>
<dbReference type="PANTHER" id="PTHR46312:SF2">
    <property type="entry name" value="NUCLEOTIDE-BINDING OLIGOMERIZATION DOMAIN-CONTAINING PROTEIN 2-LIKE"/>
    <property type="match status" value="1"/>
</dbReference>
<evidence type="ECO:0000259" key="1">
    <source>
        <dbReference type="PROSITE" id="PS50017"/>
    </source>
</evidence>
<dbReference type="Gene3D" id="3.40.50.300">
    <property type="entry name" value="P-loop containing nucleotide triphosphate hydrolases"/>
    <property type="match status" value="1"/>
</dbReference>
<evidence type="ECO:0000313" key="3">
    <source>
        <dbReference type="RefSeq" id="XP_065643426.1"/>
    </source>
</evidence>
<dbReference type="Gene3D" id="1.10.533.10">
    <property type="entry name" value="Death Domain, Fas"/>
    <property type="match status" value="2"/>
</dbReference>
<dbReference type="InterPro" id="IPR011029">
    <property type="entry name" value="DEATH-like_dom_sf"/>
</dbReference>
<dbReference type="InterPro" id="IPR027417">
    <property type="entry name" value="P-loop_NTPase"/>
</dbReference>
<feature type="domain" description="Death" evidence="1">
    <location>
        <begin position="325"/>
        <end position="396"/>
    </location>
</feature>
<dbReference type="RefSeq" id="XP_065643426.1">
    <property type="nucleotide sequence ID" value="XM_065787354.1"/>
</dbReference>
<evidence type="ECO:0000313" key="4">
    <source>
        <dbReference type="RefSeq" id="XP_065643427.1"/>
    </source>
</evidence>
<reference evidence="2 3" key="1">
    <citation type="submission" date="2025-05" db="UniProtKB">
        <authorList>
            <consortium name="RefSeq"/>
        </authorList>
    </citation>
    <scope>NUCLEOTIDE SEQUENCE [LARGE SCALE GENOMIC DNA]</scope>
</reference>
<dbReference type="InterPro" id="IPR000488">
    <property type="entry name" value="Death_dom"/>
</dbReference>
<dbReference type="Pfam" id="PF05729">
    <property type="entry name" value="NACHT"/>
    <property type="match status" value="1"/>
</dbReference>
<proteinExistence type="predicted"/>
<dbReference type="GeneID" id="136075096"/>
<dbReference type="SUPFAM" id="SSF47986">
    <property type="entry name" value="DEATH domain"/>
    <property type="match status" value="2"/>
</dbReference>
<protein>
    <submittedName>
        <fullName evidence="3 4">Uncharacterized protein LOC136075096 isoform X1</fullName>
    </submittedName>
</protein>
<feature type="domain" description="Death" evidence="1">
    <location>
        <begin position="17"/>
        <end position="99"/>
    </location>
</feature>
<organism evidence="2 4">
    <name type="scientific">Hydra vulgaris</name>
    <name type="common">Hydra</name>
    <name type="synonym">Hydra attenuata</name>
    <dbReference type="NCBI Taxonomy" id="6087"/>
    <lineage>
        <taxon>Eukaryota</taxon>
        <taxon>Metazoa</taxon>
        <taxon>Cnidaria</taxon>
        <taxon>Hydrozoa</taxon>
        <taxon>Hydroidolina</taxon>
        <taxon>Anthoathecata</taxon>
        <taxon>Aplanulata</taxon>
        <taxon>Hydridae</taxon>
        <taxon>Hydra</taxon>
    </lineage>
</organism>
<dbReference type="Proteomes" id="UP001652625">
    <property type="component" value="Chromosome 01"/>
</dbReference>
<keyword evidence="2" id="KW-1185">Reference proteome</keyword>
<gene>
    <name evidence="3 4" type="primary">LOC136075096</name>
</gene>
<dbReference type="RefSeq" id="XP_065643427.1">
    <property type="nucleotide sequence ID" value="XM_065787355.1"/>
</dbReference>
<accession>A0ABM4B3M9</accession>
<dbReference type="PROSITE" id="PS50017">
    <property type="entry name" value="DEATH_DOMAIN"/>
    <property type="match status" value="2"/>
</dbReference>
<evidence type="ECO:0000313" key="2">
    <source>
        <dbReference type="Proteomes" id="UP001652625"/>
    </source>
</evidence>
<dbReference type="PANTHER" id="PTHR46312">
    <property type="entry name" value="NACHT DOMAIN-CONTAINING PROTEIN"/>
    <property type="match status" value="1"/>
</dbReference>
<sequence length="1067" mass="124538">MAQNNIFPYTDENILQSEEFKFKLSNGIGGDWRNLGNILNIKVNYLDTIDQNNNKTDEKAYSMLTKWVQINDNPTLMELKKGLFSIERVDLIGFVDEFIYSFSAAENACLKTPQRDSYKRSYKHSYSEDGIENSNSFQYNKNTEKIALIENSGGIKQIIKSLHLNKIREKFSNKTGLKKSTSVDNIVTCDIKTAKSMLTHKTGGSKKSSIYIRPFRKKVEDQEILKEQVRKKTNENQEQPLPDSIIKKSVVIDKKKILKRSKSFDVFEDLESKSAYQMFFDRSISNLESSEKELLYSYDIFSVPRNNLTSVEIFSKCCGEISYKIGSDWFRWGQHLGLSDSDLDNIKFNNINCNEKAHNVLKKWKEKSGSISWKQLKNELIAFKRLDIITDIEIIFADYLSGPQKIRNETMDFDLSKQTGQEYKSEISEMCTALKNYYQENYKNIGEVQPLLTDPANVDLINNFVDLCIVDACNTQMDVVCSVERNKFLERQMSYTPIPYSEIFIEEKSVILISGIAGIGKTWLLRKCLLDWSYNLIWKNVKLVFYLECRMLNQYQNISNINDLLNIFYKDIINGFKIRKQTALFVIDGLDEFIYLNKLIKPSSYLKYPIVNALAEIKNYKYVVAGRLYAIDKYQSITREHSNKLTIQIMGFNKNGINNYVENHVTEEKKEVVKTILNDFPIAKVMASVPFYLSSMCKIISDSNIIYTNSFLTMTDLYANIFLYFLQKHILKNNGLVYQIMENESNKKYVLNICRIAFELFTENKFIFSREEVLLFIKDFNEVEKSLFGFIERVQTQIGYHYQFAHLSIMEFCASIYAFNCLSCKEILDNLKLKSCLSMICGLTSKNQNSLLKYLVNLNPSKQFNGESLLLFILSECRRYQYDQNLFIECFYESQSSITDKIKFIDEQKWRFSIDDGKTSYKTSCDFYFINDLIKSGRKLLSLYVYKSILNDDEKNLLILCSTNVSIVSFRCPIKLKGLKPKATIEKLEIWISSHLITKEEFKENFLPWINLCENLNLELPSISFMKDLYNWIQLANIKKLWIKYQSTDNCLVYFDKLDELRIFVTK</sequence>
<dbReference type="SUPFAM" id="SSF52540">
    <property type="entry name" value="P-loop containing nucleoside triphosphate hydrolases"/>
    <property type="match status" value="1"/>
</dbReference>
<dbReference type="CDD" id="cd01670">
    <property type="entry name" value="Death"/>
    <property type="match status" value="1"/>
</dbReference>
<dbReference type="Pfam" id="PF00531">
    <property type="entry name" value="Death"/>
    <property type="match status" value="2"/>
</dbReference>